<dbReference type="AlphaFoldDB" id="A0A6H1ZHS1"/>
<reference evidence="2" key="1">
    <citation type="submission" date="2020-03" db="EMBL/GenBank/DDBJ databases">
        <title>The deep terrestrial virosphere.</title>
        <authorList>
            <person name="Holmfeldt K."/>
            <person name="Nilsson E."/>
            <person name="Simone D."/>
            <person name="Lopez-Fernandez M."/>
            <person name="Wu X."/>
            <person name="de Brujin I."/>
            <person name="Lundin D."/>
            <person name="Andersson A."/>
            <person name="Bertilsson S."/>
            <person name="Dopson M."/>
        </authorList>
    </citation>
    <scope>NUCLEOTIDE SEQUENCE</scope>
    <source>
        <strain evidence="4">MM415A00279</strain>
        <strain evidence="3">MM415B01091</strain>
        <strain evidence="2">TM448A00597</strain>
    </source>
</reference>
<protein>
    <submittedName>
        <fullName evidence="2">Uncharacterized protein</fullName>
    </submittedName>
</protein>
<feature type="region of interest" description="Disordered" evidence="1">
    <location>
        <begin position="1"/>
        <end position="26"/>
    </location>
</feature>
<sequence length="71" mass="8302">MTRLQDIRRPGSWNYSQKSDHEIGGKTAKVDADFESHKFRKGESYDRYLMKLLTAYDLTLAEYYAGHELKA</sequence>
<organism evidence="2">
    <name type="scientific">viral metagenome</name>
    <dbReference type="NCBI Taxonomy" id="1070528"/>
    <lineage>
        <taxon>unclassified sequences</taxon>
        <taxon>metagenomes</taxon>
        <taxon>organismal metagenomes</taxon>
    </lineage>
</organism>
<dbReference type="EMBL" id="MT142511">
    <property type="protein sequence ID" value="QJA83473.1"/>
    <property type="molecule type" value="Genomic_DNA"/>
</dbReference>
<dbReference type="EMBL" id="MT141413">
    <property type="protein sequence ID" value="QJA60558.1"/>
    <property type="molecule type" value="Genomic_DNA"/>
</dbReference>
<evidence type="ECO:0000256" key="1">
    <source>
        <dbReference type="SAM" id="MobiDB-lite"/>
    </source>
</evidence>
<evidence type="ECO:0000313" key="3">
    <source>
        <dbReference type="EMBL" id="QJA60558.1"/>
    </source>
</evidence>
<dbReference type="EMBL" id="MT144029">
    <property type="protein sequence ID" value="QJA47022.1"/>
    <property type="molecule type" value="Genomic_DNA"/>
</dbReference>
<evidence type="ECO:0000313" key="2">
    <source>
        <dbReference type="EMBL" id="QJA47022.1"/>
    </source>
</evidence>
<accession>A0A6H1ZHS1</accession>
<evidence type="ECO:0000313" key="4">
    <source>
        <dbReference type="EMBL" id="QJA83473.1"/>
    </source>
</evidence>
<proteinExistence type="predicted"/>
<name>A0A6H1ZHS1_9ZZZZ</name>
<gene>
    <name evidence="4" type="ORF">MM415A00279_0031</name>
    <name evidence="3" type="ORF">MM415B01091_0010</name>
    <name evidence="2" type="ORF">TM448A00597_0007</name>
</gene>